<evidence type="ECO:0000313" key="2">
    <source>
        <dbReference type="EMBL" id="GJE92838.1"/>
    </source>
</evidence>
<dbReference type="Proteomes" id="UP000703269">
    <property type="component" value="Unassembled WGS sequence"/>
</dbReference>
<feature type="region of interest" description="Disordered" evidence="1">
    <location>
        <begin position="54"/>
        <end position="73"/>
    </location>
</feature>
<name>A0A9P3GB60_9APHY</name>
<comment type="caution">
    <text evidence="2">The sequence shown here is derived from an EMBL/GenBank/DDBJ whole genome shotgun (WGS) entry which is preliminary data.</text>
</comment>
<reference evidence="2 3" key="1">
    <citation type="submission" date="2021-08" db="EMBL/GenBank/DDBJ databases">
        <title>Draft Genome Sequence of Phanerochaete sordida strain YK-624.</title>
        <authorList>
            <person name="Mori T."/>
            <person name="Dohra H."/>
            <person name="Suzuki T."/>
            <person name="Kawagishi H."/>
            <person name="Hirai H."/>
        </authorList>
    </citation>
    <scope>NUCLEOTIDE SEQUENCE [LARGE SCALE GENOMIC DNA]</scope>
    <source>
        <strain evidence="2 3">YK-624</strain>
    </source>
</reference>
<gene>
    <name evidence="2" type="ORF">PsYK624_089960</name>
</gene>
<protein>
    <submittedName>
        <fullName evidence="2">Uncharacterized protein</fullName>
    </submittedName>
</protein>
<dbReference type="EMBL" id="BPQB01000028">
    <property type="protein sequence ID" value="GJE92838.1"/>
    <property type="molecule type" value="Genomic_DNA"/>
</dbReference>
<proteinExistence type="predicted"/>
<organism evidence="2 3">
    <name type="scientific">Phanerochaete sordida</name>
    <dbReference type="NCBI Taxonomy" id="48140"/>
    <lineage>
        <taxon>Eukaryota</taxon>
        <taxon>Fungi</taxon>
        <taxon>Dikarya</taxon>
        <taxon>Basidiomycota</taxon>
        <taxon>Agaricomycotina</taxon>
        <taxon>Agaricomycetes</taxon>
        <taxon>Polyporales</taxon>
        <taxon>Phanerochaetaceae</taxon>
        <taxon>Phanerochaete</taxon>
    </lineage>
</organism>
<evidence type="ECO:0000256" key="1">
    <source>
        <dbReference type="SAM" id="MobiDB-lite"/>
    </source>
</evidence>
<keyword evidence="3" id="KW-1185">Reference proteome</keyword>
<sequence>MPHCSPRIAFANGWSDCAFALARFSNGETSYLLDNLSYHADGLGSVQGWRHGGLDGPVGRSEPTWNPAPSWHGRWAGERRQANQPAALSRRSGEAIAIHYSDAYDRI</sequence>
<accession>A0A9P3GB60</accession>
<evidence type="ECO:0000313" key="3">
    <source>
        <dbReference type="Proteomes" id="UP000703269"/>
    </source>
</evidence>
<dbReference type="AlphaFoldDB" id="A0A9P3GB60"/>